<dbReference type="InterPro" id="IPR023606">
    <property type="entry name" value="CoA-Trfase_III_dom_1_sf"/>
</dbReference>
<feature type="region of interest" description="Disordered" evidence="2">
    <location>
        <begin position="370"/>
        <end position="390"/>
    </location>
</feature>
<dbReference type="Pfam" id="PF02515">
    <property type="entry name" value="CoA_transf_3"/>
    <property type="match status" value="1"/>
</dbReference>
<name>A0A0J6SAA0_9HYPH</name>
<dbReference type="InterPro" id="IPR044855">
    <property type="entry name" value="CoA-Trfase_III_dom3_sf"/>
</dbReference>
<sequence>MHKPLAGIKVLELARILAGPWIGQLLADLGADVVKVERPVVGDDTRSWGPPFVEGAEGERLSASYFHSTNRGKRSVAADFETAEGQAVVRKLAAHADVVIENFKVGGLKKYGLDHESLSALNPRLITCSVTGFGQDGPYAPRAGYDFMIQGLGGIMSLTGEPEGEPVKTAVAFADVFTGVYGTVAILAALQGRHATGQGCHIDMALLDTQVSVLGNQALVYLVSGLLPPRMGNEHTSIVPYQVFPAADGHIIVACGNDGQFQKLCGVLGTTWHRDPDYATNPGRVTHRDVLIPLIAAETSRHAKADLLARLGAVNVPVGPINDLAEVFSDPQVVHRGMRLDLPDPRAKGGTIPSVRSPIVIDGVPMAATTASPQVGDHTQSVLADPAWGG</sequence>
<protein>
    <submittedName>
        <fullName evidence="3">CoA-transferase</fullName>
    </submittedName>
</protein>
<proteinExistence type="predicted"/>
<organism evidence="3 4">
    <name type="scientific">Methylobacterium aquaticum</name>
    <dbReference type="NCBI Taxonomy" id="270351"/>
    <lineage>
        <taxon>Bacteria</taxon>
        <taxon>Pseudomonadati</taxon>
        <taxon>Pseudomonadota</taxon>
        <taxon>Alphaproteobacteria</taxon>
        <taxon>Hyphomicrobiales</taxon>
        <taxon>Methylobacteriaceae</taxon>
        <taxon>Methylobacterium</taxon>
    </lineage>
</organism>
<dbReference type="PANTHER" id="PTHR48207">
    <property type="entry name" value="SUCCINATE--HYDROXYMETHYLGLUTARATE COA-TRANSFERASE"/>
    <property type="match status" value="1"/>
</dbReference>
<gene>
    <name evidence="3" type="ORF">VP06_21275</name>
</gene>
<dbReference type="GO" id="GO:0008410">
    <property type="term" value="F:CoA-transferase activity"/>
    <property type="evidence" value="ECO:0007669"/>
    <property type="project" value="TreeGrafter"/>
</dbReference>
<reference evidence="3 4" key="1">
    <citation type="submission" date="2015-03" db="EMBL/GenBank/DDBJ databases">
        <title>Genome sequencing of Methylobacterium aquaticum DSM16371 type strain.</title>
        <authorList>
            <person name="Chaudhry V."/>
            <person name="Patil P.B."/>
        </authorList>
    </citation>
    <scope>NUCLEOTIDE SEQUENCE [LARGE SCALE GENOMIC DNA]</scope>
    <source>
        <strain evidence="3 4">DSM 16371</strain>
    </source>
</reference>
<dbReference type="Gene3D" id="3.40.50.10540">
    <property type="entry name" value="Crotonobetainyl-coa:carnitine coa-transferase, domain 1"/>
    <property type="match status" value="1"/>
</dbReference>
<evidence type="ECO:0000256" key="2">
    <source>
        <dbReference type="SAM" id="MobiDB-lite"/>
    </source>
</evidence>
<evidence type="ECO:0000313" key="3">
    <source>
        <dbReference type="EMBL" id="KMO30604.1"/>
    </source>
</evidence>
<dbReference type="PATRIC" id="fig|270351.6.peg.1992"/>
<dbReference type="Proteomes" id="UP000035929">
    <property type="component" value="Unassembled WGS sequence"/>
</dbReference>
<evidence type="ECO:0000313" key="4">
    <source>
        <dbReference type="Proteomes" id="UP000035929"/>
    </source>
</evidence>
<dbReference type="OrthoDB" id="9806585at2"/>
<dbReference type="RefSeq" id="WP_048465770.1">
    <property type="nucleotide sequence ID" value="NZ_LABX01000169.1"/>
</dbReference>
<dbReference type="EMBL" id="LABX01000169">
    <property type="protein sequence ID" value="KMO30604.1"/>
    <property type="molecule type" value="Genomic_DNA"/>
</dbReference>
<dbReference type="PANTHER" id="PTHR48207:SF3">
    <property type="entry name" value="SUCCINATE--HYDROXYMETHYLGLUTARATE COA-TRANSFERASE"/>
    <property type="match status" value="1"/>
</dbReference>
<dbReference type="InterPro" id="IPR050483">
    <property type="entry name" value="CoA-transferase_III_domain"/>
</dbReference>
<feature type="compositionally biased region" description="Polar residues" evidence="2">
    <location>
        <begin position="370"/>
        <end position="382"/>
    </location>
</feature>
<dbReference type="SUPFAM" id="SSF89796">
    <property type="entry name" value="CoA-transferase family III (CaiB/BaiF)"/>
    <property type="match status" value="1"/>
</dbReference>
<comment type="caution">
    <text evidence="3">The sequence shown here is derived from an EMBL/GenBank/DDBJ whole genome shotgun (WGS) entry which is preliminary data.</text>
</comment>
<evidence type="ECO:0000256" key="1">
    <source>
        <dbReference type="ARBA" id="ARBA00022679"/>
    </source>
</evidence>
<dbReference type="InterPro" id="IPR003673">
    <property type="entry name" value="CoA-Trfase_fam_III"/>
</dbReference>
<accession>A0A0J6SAA0</accession>
<keyword evidence="1 3" id="KW-0808">Transferase</keyword>
<dbReference type="AlphaFoldDB" id="A0A0J6SAA0"/>
<dbReference type="Gene3D" id="3.30.1540.10">
    <property type="entry name" value="formyl-coa transferase, domain 3"/>
    <property type="match status" value="1"/>
</dbReference>